<dbReference type="Pfam" id="PF23282">
    <property type="entry name" value="WHD_ROQ1"/>
    <property type="match status" value="1"/>
</dbReference>
<reference evidence="5" key="1">
    <citation type="submission" date="2022-08" db="EMBL/GenBank/DDBJ databases">
        <authorList>
            <person name="Gutierrez-Valencia J."/>
        </authorList>
    </citation>
    <scope>NUCLEOTIDE SEQUENCE</scope>
</reference>
<dbReference type="Pfam" id="PF00931">
    <property type="entry name" value="NB-ARC"/>
    <property type="match status" value="1"/>
</dbReference>
<dbReference type="InterPro" id="IPR011713">
    <property type="entry name" value="Leu-rich_rpt_3"/>
</dbReference>
<dbReference type="Gene3D" id="3.40.50.10140">
    <property type="entry name" value="Toll/interleukin-1 receptor homology (TIR) domain"/>
    <property type="match status" value="1"/>
</dbReference>
<feature type="domain" description="TIR" evidence="4">
    <location>
        <begin position="85"/>
        <end position="245"/>
    </location>
</feature>
<evidence type="ECO:0000259" key="4">
    <source>
        <dbReference type="PROSITE" id="PS50104"/>
    </source>
</evidence>
<sequence>MKIDGSDQHCQLDDDGDYVVVEEEELALTLVNANDHLILPTKFGNWLSRKVIRPLLFTPASSSSSSSELILFRDSSSSDSGLRSSKYDVFISFRGVDVRNSFHSHLHYHLNCLKKLTVYSDDADLERGRHISPDILLAFERSVVYIVILSPNYAGSPWCLEELKKILRCRKLYGRRAIPVFYGVHPSDVEKQKLPSTTTIAAAANVQSWRDALREIASLSGFDSQVIRRETELIEEVTKNVFQAIRSSSEMVKLSSYSASRGLVGLEIKMKQVQRLLCFAEMSNRTIGLWGMAGIGKTALAKAIFDEFSCQFEASYFFSNFADASQLRRDLQSDFFSKLLGDESGGRSALSYELTLHRLGRMKALVVIDDIGNDVGNIGPLKDLLNGQYCDLFGPGSKIIMTSRNKQLLKSVCHHVYEVEPLNDVEAFQLFCLHAFRSDNSPQSEYMEMALAAAHYASGNPLAITVLGAHLHGRDLQFWDRELKALHGNPDPVVENILRRSYVGLSRAEKDVFLDLACFYNYWYRMELKECVEMLSPGGTGNIIPNLVDKALISIDMSFADTIVMNALLKDFGRRIVNEERHIEKRSRLWNAKDEYYLFKKNKGTASIEGISWVFGGDEGYMPPETKTYIQSDAFVKMENLRFLVVHLGFCNLIPPDAGLISLPNTLKVLEWHSFSSKSLPSQFSAEHLVILNLKYSKIEQVWEGDELMDLGNLKYLYLCLCRNLRKLPNLSTARRLERIELFGCESLAELPKSIWDLPKLEWLDVTGCRSLQLNYLECPEQSTGLDSVYSSSTSCSSPILELGFVDYMELAAVPSSSSMGDLTPLTQLNFSGCTSLASLPNTIHKLSNLQTLNLRHCHQLIRLPGLPSSLTDLDASDCTSLQTLSIDNILENHDLSKISRWDFSQCWKLDPVVCSKLVDKFTQDWVRNSGFPCIRPSRLRLPGKWDIKSAGEGGSIMGCNTNNDDNNNAMATAQLRGQPWKLKALVLCALLDYRPLADYFECQVDCVLLNNGVEVAVSSCNLTCCPSYEDHEDEEEHLPNGHIWVWFTNDLDKMRMIQQFADKEADHPGGTAEFLFRSLYWPGKIPELTKNCRVIPIYDDRVLTYEDEEEEDNDRSPNNVMGLYDKLRTGQCKYFKVEREMINMKYHGSASIWQTPQATRGFSHSIWANISKEYDNFWKCASLDPGNAAASDPLATLADTAILNGEGVWKTVVPRKICFFVWLVYNNKILTLNNLMKRGWSIANRCSLCQRNEETVAHLLVNSDYVKDVWRNIFGNRWMVRNQARETTCIIKEWQSGNQGNIDSWFRECILHAVWWGIWLERNQRMFEDICLPAAVVARRVAKNAIEWITSQGKVQADQGVRWLRETVPGL</sequence>
<dbReference type="InterPro" id="IPR042197">
    <property type="entry name" value="Apaf_helical"/>
</dbReference>
<dbReference type="Pfam" id="PF07725">
    <property type="entry name" value="LRR_3"/>
    <property type="match status" value="1"/>
</dbReference>
<evidence type="ECO:0000256" key="1">
    <source>
        <dbReference type="ARBA" id="ARBA00022614"/>
    </source>
</evidence>
<evidence type="ECO:0000313" key="6">
    <source>
        <dbReference type="Proteomes" id="UP001154282"/>
    </source>
</evidence>
<dbReference type="Gene3D" id="3.40.50.300">
    <property type="entry name" value="P-loop containing nucleotide triphosphate hydrolases"/>
    <property type="match status" value="1"/>
</dbReference>
<dbReference type="Pfam" id="PF01582">
    <property type="entry name" value="TIR"/>
    <property type="match status" value="1"/>
</dbReference>
<proteinExistence type="predicted"/>
<keyword evidence="6" id="KW-1185">Reference proteome</keyword>
<dbReference type="PANTHER" id="PTHR11017:SF479">
    <property type="entry name" value="DISEASE RESISTANCE PROTEIN (TIR-NBS-LRR CLASS) FAMILY"/>
    <property type="match status" value="1"/>
</dbReference>
<dbReference type="GO" id="GO:0007165">
    <property type="term" value="P:signal transduction"/>
    <property type="evidence" value="ECO:0007669"/>
    <property type="project" value="InterPro"/>
</dbReference>
<keyword evidence="3" id="KW-0611">Plant defense</keyword>
<keyword evidence="1" id="KW-0433">Leucine-rich repeat</keyword>
<dbReference type="SUPFAM" id="SSF46785">
    <property type="entry name" value="Winged helix' DNA-binding domain"/>
    <property type="match status" value="1"/>
</dbReference>
<evidence type="ECO:0000313" key="5">
    <source>
        <dbReference type="EMBL" id="CAI0377446.1"/>
    </source>
</evidence>
<dbReference type="InterPro" id="IPR002182">
    <property type="entry name" value="NB-ARC"/>
</dbReference>
<dbReference type="GO" id="GO:0043531">
    <property type="term" value="F:ADP binding"/>
    <property type="evidence" value="ECO:0007669"/>
    <property type="project" value="InterPro"/>
</dbReference>
<dbReference type="SUPFAM" id="SSF52540">
    <property type="entry name" value="P-loop containing nucleoside triphosphate hydrolases"/>
    <property type="match status" value="1"/>
</dbReference>
<protein>
    <recommendedName>
        <fullName evidence="4">TIR domain-containing protein</fullName>
    </recommendedName>
</protein>
<dbReference type="PRINTS" id="PR00364">
    <property type="entry name" value="DISEASERSIST"/>
</dbReference>
<gene>
    <name evidence="5" type="ORF">LITE_LOCUS1454</name>
</gene>
<comment type="caution">
    <text evidence="5">The sequence shown here is derived from an EMBL/GenBank/DDBJ whole genome shotgun (WGS) entry which is preliminary data.</text>
</comment>
<dbReference type="InterPro" id="IPR000157">
    <property type="entry name" value="TIR_dom"/>
</dbReference>
<evidence type="ECO:0000256" key="3">
    <source>
        <dbReference type="ARBA" id="ARBA00022821"/>
    </source>
</evidence>
<name>A0AAV0GWU3_9ROSI</name>
<dbReference type="InterPro" id="IPR032675">
    <property type="entry name" value="LRR_dom_sf"/>
</dbReference>
<accession>A0AAV0GWU3</accession>
<dbReference type="InterPro" id="IPR058192">
    <property type="entry name" value="WHD_ROQ1-like"/>
</dbReference>
<dbReference type="Gene3D" id="1.10.8.430">
    <property type="entry name" value="Helical domain of apoptotic protease-activating factors"/>
    <property type="match status" value="1"/>
</dbReference>
<dbReference type="Gene3D" id="3.80.10.10">
    <property type="entry name" value="Ribonuclease Inhibitor"/>
    <property type="match status" value="2"/>
</dbReference>
<dbReference type="Pfam" id="PF13966">
    <property type="entry name" value="zf-RVT"/>
    <property type="match status" value="1"/>
</dbReference>
<dbReference type="InterPro" id="IPR044974">
    <property type="entry name" value="Disease_R_plants"/>
</dbReference>
<dbReference type="InterPro" id="IPR035897">
    <property type="entry name" value="Toll_tir_struct_dom_sf"/>
</dbReference>
<dbReference type="SUPFAM" id="SSF52200">
    <property type="entry name" value="Toll/Interleukin receptor TIR domain"/>
    <property type="match status" value="1"/>
</dbReference>
<dbReference type="InterPro" id="IPR027417">
    <property type="entry name" value="P-loop_NTPase"/>
</dbReference>
<dbReference type="PROSITE" id="PS50104">
    <property type="entry name" value="TIR"/>
    <property type="match status" value="1"/>
</dbReference>
<dbReference type="SMART" id="SM00255">
    <property type="entry name" value="TIR"/>
    <property type="match status" value="1"/>
</dbReference>
<dbReference type="Proteomes" id="UP001154282">
    <property type="component" value="Unassembled WGS sequence"/>
</dbReference>
<dbReference type="InterPro" id="IPR026960">
    <property type="entry name" value="RVT-Znf"/>
</dbReference>
<dbReference type="SUPFAM" id="SSF52058">
    <property type="entry name" value="L domain-like"/>
    <property type="match status" value="1"/>
</dbReference>
<evidence type="ECO:0000256" key="2">
    <source>
        <dbReference type="ARBA" id="ARBA00022737"/>
    </source>
</evidence>
<dbReference type="PANTHER" id="PTHR11017">
    <property type="entry name" value="LEUCINE-RICH REPEAT-CONTAINING PROTEIN"/>
    <property type="match status" value="1"/>
</dbReference>
<organism evidence="5 6">
    <name type="scientific">Linum tenue</name>
    <dbReference type="NCBI Taxonomy" id="586396"/>
    <lineage>
        <taxon>Eukaryota</taxon>
        <taxon>Viridiplantae</taxon>
        <taxon>Streptophyta</taxon>
        <taxon>Embryophyta</taxon>
        <taxon>Tracheophyta</taxon>
        <taxon>Spermatophyta</taxon>
        <taxon>Magnoliopsida</taxon>
        <taxon>eudicotyledons</taxon>
        <taxon>Gunneridae</taxon>
        <taxon>Pentapetalae</taxon>
        <taxon>rosids</taxon>
        <taxon>fabids</taxon>
        <taxon>Malpighiales</taxon>
        <taxon>Linaceae</taxon>
        <taxon>Linum</taxon>
    </lineage>
</organism>
<keyword evidence="2" id="KW-0677">Repeat</keyword>
<dbReference type="GO" id="GO:0006952">
    <property type="term" value="P:defense response"/>
    <property type="evidence" value="ECO:0007669"/>
    <property type="project" value="UniProtKB-KW"/>
</dbReference>
<dbReference type="InterPro" id="IPR036390">
    <property type="entry name" value="WH_DNA-bd_sf"/>
</dbReference>
<dbReference type="EMBL" id="CAMGYJ010000002">
    <property type="protein sequence ID" value="CAI0377446.1"/>
    <property type="molecule type" value="Genomic_DNA"/>
</dbReference>